<dbReference type="EC" id="2.1.1.223" evidence="5"/>
<keyword evidence="2 5" id="KW-0808">Transferase</keyword>
<evidence type="ECO:0000259" key="4">
    <source>
        <dbReference type="Pfam" id="PF05175"/>
    </source>
</evidence>
<evidence type="ECO:0000256" key="2">
    <source>
        <dbReference type="ARBA" id="ARBA00022679"/>
    </source>
</evidence>
<dbReference type="EMBL" id="CAKLPX010000001">
    <property type="protein sequence ID" value="CAH0991412.1"/>
    <property type="molecule type" value="Genomic_DNA"/>
</dbReference>
<dbReference type="PANTHER" id="PTHR47739">
    <property type="entry name" value="TRNA1(VAL) (ADENINE(37)-N6)-METHYLTRANSFERASE"/>
    <property type="match status" value="1"/>
</dbReference>
<dbReference type="PANTHER" id="PTHR47739:SF1">
    <property type="entry name" value="TRNA1(VAL) (ADENINE(37)-N6)-METHYLTRANSFERASE"/>
    <property type="match status" value="1"/>
</dbReference>
<dbReference type="InterPro" id="IPR029063">
    <property type="entry name" value="SAM-dependent_MTases_sf"/>
</dbReference>
<dbReference type="RefSeq" id="WP_237444063.1">
    <property type="nucleotide sequence ID" value="NZ_CAKLPX010000001.1"/>
</dbReference>
<comment type="caution">
    <text evidence="5">The sequence shown here is derived from an EMBL/GenBank/DDBJ whole genome shotgun (WGS) entry which is preliminary data.</text>
</comment>
<dbReference type="SUPFAM" id="SSF53335">
    <property type="entry name" value="S-adenosyl-L-methionine-dependent methyltransferases"/>
    <property type="match status" value="1"/>
</dbReference>
<accession>A0ABM9AEP6</accession>
<keyword evidence="3" id="KW-0949">S-adenosyl-L-methionine</keyword>
<evidence type="ECO:0000256" key="3">
    <source>
        <dbReference type="ARBA" id="ARBA00022691"/>
    </source>
</evidence>
<feature type="domain" description="Methyltransferase small" evidence="4">
    <location>
        <begin position="20"/>
        <end position="121"/>
    </location>
</feature>
<dbReference type="CDD" id="cd02440">
    <property type="entry name" value="AdoMet_MTases"/>
    <property type="match status" value="1"/>
</dbReference>
<dbReference type="Pfam" id="PF05175">
    <property type="entry name" value="MTS"/>
    <property type="match status" value="1"/>
</dbReference>
<gene>
    <name evidence="5" type="primary">yfiC</name>
    <name evidence="5" type="ORF">SIN8267_01516</name>
</gene>
<dbReference type="Proteomes" id="UP000838100">
    <property type="component" value="Unassembled WGS sequence"/>
</dbReference>
<reference evidence="5" key="1">
    <citation type="submission" date="2021-12" db="EMBL/GenBank/DDBJ databases">
        <authorList>
            <person name="Rodrigo-Torres L."/>
            <person name="Arahal R. D."/>
            <person name="Lucena T."/>
        </authorList>
    </citation>
    <scope>NUCLEOTIDE SEQUENCE</scope>
    <source>
        <strain evidence="5">CECT 8267</strain>
    </source>
</reference>
<protein>
    <submittedName>
        <fullName evidence="5">tRNA1(Val) (Adenine(37)-N6)-methyltransferase</fullName>
        <ecNumber evidence="5">2.1.1.223</ecNumber>
    </submittedName>
</protein>
<dbReference type="PROSITE" id="PS00092">
    <property type="entry name" value="N6_MTASE"/>
    <property type="match status" value="1"/>
</dbReference>
<evidence type="ECO:0000313" key="5">
    <source>
        <dbReference type="EMBL" id="CAH0991412.1"/>
    </source>
</evidence>
<sequence length="252" mass="28302">MSTFKLQQFSVVQQHSAMKVCTDTMIFGASLPITGGETVIDIGAGTGILSLMAAQQGASKVTAVEIDQETAKECADNLSNSRWHSILHCLHADILSRPLIEQVDRVICNPPFFDNHTASSDPLRRTARHTDYLDFQSLFTVATSLLKRDGIFCLLIPRPIVDRINTIAQSKQLQLTRRFDIQAKPSLDSKTSILWFSRSSHTPATPQHQTITVYDEDRQYSEQGVRYLKDYLLRFKDSNSSSPEDENLTPEN</sequence>
<keyword evidence="6" id="KW-1185">Reference proteome</keyword>
<dbReference type="Gene3D" id="3.40.50.150">
    <property type="entry name" value="Vaccinia Virus protein VP39"/>
    <property type="match status" value="1"/>
</dbReference>
<organism evidence="5 6">
    <name type="scientific">Sinobacterium norvegicum</name>
    <dbReference type="NCBI Taxonomy" id="1641715"/>
    <lineage>
        <taxon>Bacteria</taxon>
        <taxon>Pseudomonadati</taxon>
        <taxon>Pseudomonadota</taxon>
        <taxon>Gammaproteobacteria</taxon>
        <taxon>Cellvibrionales</taxon>
        <taxon>Spongiibacteraceae</taxon>
        <taxon>Sinobacterium</taxon>
    </lineage>
</organism>
<dbReference type="GO" id="GO:0032259">
    <property type="term" value="P:methylation"/>
    <property type="evidence" value="ECO:0007669"/>
    <property type="project" value="UniProtKB-KW"/>
</dbReference>
<name>A0ABM9AEP6_9GAMM</name>
<keyword evidence="1 5" id="KW-0489">Methyltransferase</keyword>
<proteinExistence type="predicted"/>
<dbReference type="InterPro" id="IPR007848">
    <property type="entry name" value="Small_mtfrase_dom"/>
</dbReference>
<dbReference type="InterPro" id="IPR020596">
    <property type="entry name" value="rRNA_Ade_Mease_Trfase_CS"/>
</dbReference>
<evidence type="ECO:0000256" key="1">
    <source>
        <dbReference type="ARBA" id="ARBA00022603"/>
    </source>
</evidence>
<dbReference type="GO" id="GO:0008168">
    <property type="term" value="F:methyltransferase activity"/>
    <property type="evidence" value="ECO:0007669"/>
    <property type="project" value="UniProtKB-KW"/>
</dbReference>
<dbReference type="InterPro" id="IPR002052">
    <property type="entry name" value="DNA_methylase_N6_adenine_CS"/>
</dbReference>
<dbReference type="InterPro" id="IPR050210">
    <property type="entry name" value="tRNA_Adenine-N(6)_MTase"/>
</dbReference>
<dbReference type="PROSITE" id="PS01131">
    <property type="entry name" value="RRNA_A_DIMETH"/>
    <property type="match status" value="1"/>
</dbReference>
<evidence type="ECO:0000313" key="6">
    <source>
        <dbReference type="Proteomes" id="UP000838100"/>
    </source>
</evidence>